<accession>A0ABN7XFY2</accession>
<proteinExistence type="predicted"/>
<feature type="non-terminal residue" evidence="1">
    <location>
        <position position="1"/>
    </location>
</feature>
<gene>
    <name evidence="1" type="ORF">GMARGA_LOCUS42152</name>
</gene>
<evidence type="ECO:0000313" key="2">
    <source>
        <dbReference type="Proteomes" id="UP000789901"/>
    </source>
</evidence>
<feature type="non-terminal residue" evidence="1">
    <location>
        <position position="89"/>
    </location>
</feature>
<comment type="caution">
    <text evidence="1">The sequence shown here is derived from an EMBL/GenBank/DDBJ whole genome shotgun (WGS) entry which is preliminary data.</text>
</comment>
<protein>
    <submittedName>
        <fullName evidence="1">4532_t:CDS:1</fullName>
    </submittedName>
</protein>
<dbReference type="EMBL" id="CAJVQB010122749">
    <property type="protein sequence ID" value="CAG8853331.1"/>
    <property type="molecule type" value="Genomic_DNA"/>
</dbReference>
<dbReference type="Proteomes" id="UP000789901">
    <property type="component" value="Unassembled WGS sequence"/>
</dbReference>
<organism evidence="1 2">
    <name type="scientific">Gigaspora margarita</name>
    <dbReference type="NCBI Taxonomy" id="4874"/>
    <lineage>
        <taxon>Eukaryota</taxon>
        <taxon>Fungi</taxon>
        <taxon>Fungi incertae sedis</taxon>
        <taxon>Mucoromycota</taxon>
        <taxon>Glomeromycotina</taxon>
        <taxon>Glomeromycetes</taxon>
        <taxon>Diversisporales</taxon>
        <taxon>Gigasporaceae</taxon>
        <taxon>Gigaspora</taxon>
    </lineage>
</organism>
<evidence type="ECO:0000313" key="1">
    <source>
        <dbReference type="EMBL" id="CAG8853331.1"/>
    </source>
</evidence>
<name>A0ABN7XFY2_GIGMA</name>
<sequence>IIRIAEEFFQANDIEINGFKSKLVIMNAKCKTEEREVNFSKSIVKEKPRNKIVRSLGVWLNNKMCENLVKKKAKGIVRQIELHITVNKD</sequence>
<keyword evidence="2" id="KW-1185">Reference proteome</keyword>
<reference evidence="1 2" key="1">
    <citation type="submission" date="2021-06" db="EMBL/GenBank/DDBJ databases">
        <authorList>
            <person name="Kallberg Y."/>
            <person name="Tangrot J."/>
            <person name="Rosling A."/>
        </authorList>
    </citation>
    <scope>NUCLEOTIDE SEQUENCE [LARGE SCALE GENOMIC DNA]</scope>
    <source>
        <strain evidence="1 2">120-4 pot B 10/14</strain>
    </source>
</reference>